<evidence type="ECO:0000313" key="7">
    <source>
        <dbReference type="EMBL" id="WHS18637.1"/>
    </source>
</evidence>
<dbReference type="Gene3D" id="3.40.930.10">
    <property type="entry name" value="Mannitol-specific EII, Chain A"/>
    <property type="match status" value="1"/>
</dbReference>
<evidence type="ECO:0000256" key="3">
    <source>
        <dbReference type="ARBA" id="ARBA00022597"/>
    </source>
</evidence>
<dbReference type="SUPFAM" id="SSF55804">
    <property type="entry name" value="Phoshotransferase/anion transport protein"/>
    <property type="match status" value="1"/>
</dbReference>
<evidence type="ECO:0000259" key="6">
    <source>
        <dbReference type="PROSITE" id="PS51094"/>
    </source>
</evidence>
<evidence type="ECO:0000256" key="2">
    <source>
        <dbReference type="ARBA" id="ARBA00022553"/>
    </source>
</evidence>
<keyword evidence="7" id="KW-0614">Plasmid</keyword>
<accession>A0ABD7YZ27</accession>
<dbReference type="InterPro" id="IPR051541">
    <property type="entry name" value="PTS_SugarTrans_NitroReg"/>
</dbReference>
<feature type="domain" description="PTS EIIA type-2" evidence="6">
    <location>
        <begin position="2"/>
        <end position="147"/>
    </location>
</feature>
<keyword evidence="5" id="KW-0598">Phosphotransferase system</keyword>
<evidence type="ECO:0000256" key="5">
    <source>
        <dbReference type="ARBA" id="ARBA00022683"/>
    </source>
</evidence>
<dbReference type="CDD" id="cd00211">
    <property type="entry name" value="PTS_IIA_fru"/>
    <property type="match status" value="1"/>
</dbReference>
<dbReference type="NCBIfam" id="TIGR00848">
    <property type="entry name" value="fruA"/>
    <property type="match status" value="1"/>
</dbReference>
<dbReference type="GO" id="GO:0009401">
    <property type="term" value="P:phosphoenolpyruvate-dependent sugar phosphotransferase system"/>
    <property type="evidence" value="ECO:0007669"/>
    <property type="project" value="UniProtKB-KW"/>
</dbReference>
<evidence type="ECO:0000313" key="8">
    <source>
        <dbReference type="Proteomes" id="UP001224533"/>
    </source>
</evidence>
<dbReference type="Proteomes" id="UP001224533">
    <property type="component" value="Plasmid unnamed1"/>
</dbReference>
<proteinExistence type="predicted"/>
<dbReference type="InterPro" id="IPR016152">
    <property type="entry name" value="PTrfase/Anion_transptr"/>
</dbReference>
<dbReference type="PANTHER" id="PTHR47738">
    <property type="entry name" value="PTS SYSTEM FRUCTOSE-LIKE EIIA COMPONENT-RELATED"/>
    <property type="match status" value="1"/>
</dbReference>
<reference evidence="7 8" key="1">
    <citation type="submission" date="2022-12" db="EMBL/GenBank/DDBJ databases">
        <title>Assessment of beneficial effects and identification of host adaptation-associated genes of Ligilactobacillus salivarius isolated from Meles meles.</title>
        <authorList>
            <person name="Wang Y."/>
        </authorList>
    </citation>
    <scope>NUCLEOTIDE SEQUENCE [LARGE SCALE GENOMIC DNA]</scope>
    <source>
        <strain evidence="7 8">S35</strain>
        <plasmid evidence="7 8">unnamed1</plasmid>
    </source>
</reference>
<keyword evidence="3 7" id="KW-0762">Sugar transport</keyword>
<keyword evidence="1" id="KW-0813">Transport</keyword>
<gene>
    <name evidence="7" type="ORF">O2U02_10375</name>
</gene>
<protein>
    <submittedName>
        <fullName evidence="7">PTS sugar transporter subunit IIA</fullName>
    </submittedName>
</protein>
<dbReference type="GO" id="GO:0016740">
    <property type="term" value="F:transferase activity"/>
    <property type="evidence" value="ECO:0007669"/>
    <property type="project" value="UniProtKB-KW"/>
</dbReference>
<dbReference type="EMBL" id="CP114510">
    <property type="protein sequence ID" value="WHS18637.1"/>
    <property type="molecule type" value="Genomic_DNA"/>
</dbReference>
<keyword evidence="2" id="KW-0597">Phosphoprotein</keyword>
<keyword evidence="4" id="KW-0808">Transferase</keyword>
<dbReference type="Pfam" id="PF00359">
    <property type="entry name" value="PTS_EIIA_2"/>
    <property type="match status" value="1"/>
</dbReference>
<name>A0ABD7YZ27_9LACO</name>
<evidence type="ECO:0000256" key="4">
    <source>
        <dbReference type="ARBA" id="ARBA00022679"/>
    </source>
</evidence>
<evidence type="ECO:0000256" key="1">
    <source>
        <dbReference type="ARBA" id="ARBA00022448"/>
    </source>
</evidence>
<dbReference type="RefSeq" id="WP_201898651.1">
    <property type="nucleotide sequence ID" value="NZ_CP114502.1"/>
</dbReference>
<dbReference type="InterPro" id="IPR002178">
    <property type="entry name" value="PTS_EIIA_type-2_dom"/>
</dbReference>
<dbReference type="PANTHER" id="PTHR47738:SF2">
    <property type="entry name" value="PTS SYSTEM FRUCTOSE-LIKE EIIA COMPONENT"/>
    <property type="match status" value="1"/>
</dbReference>
<dbReference type="AlphaFoldDB" id="A0ABD7YZ27"/>
<dbReference type="PROSITE" id="PS51094">
    <property type="entry name" value="PTS_EIIA_TYPE_2"/>
    <property type="match status" value="1"/>
</dbReference>
<dbReference type="InterPro" id="IPR004715">
    <property type="entry name" value="PTS_IIA_fruc"/>
</dbReference>
<organism evidence="7 8">
    <name type="scientific">Ligilactobacillus salivarius</name>
    <dbReference type="NCBI Taxonomy" id="1624"/>
    <lineage>
        <taxon>Bacteria</taxon>
        <taxon>Bacillati</taxon>
        <taxon>Bacillota</taxon>
        <taxon>Bacilli</taxon>
        <taxon>Lactobacillales</taxon>
        <taxon>Lactobacillaceae</taxon>
        <taxon>Ligilactobacillus</taxon>
    </lineage>
</organism>
<geneLocation type="plasmid" evidence="7 8">
    <name>unnamed1</name>
</geneLocation>
<sequence>MIDVIGENILLDSNVKTKNEALAELCELLEKNGFVDDKDIFYKDVLNRERIGPTGMENGIAIPHGESLSAKKEAIAVLRTKNDLEWESMDGNPIHLIFLLVVPLENRNTNHLKLLAKLSAALTHREIQEKLLMENDINEFKKIVLENGGN</sequence>